<evidence type="ECO:0000313" key="12">
    <source>
        <dbReference type="Proteomes" id="UP000748531"/>
    </source>
</evidence>
<name>A0A8J4TBE3_9TREM</name>
<sequence>MTSGSLGNKLKRRPTAVQLTEDEINNFLAHSDDENDSDWDDIGETDMEIYLASVASSEEATKPNRGGLIADENTEEIIHKPNDSNICTPVCSTSMLSRSTAVRKDVGVDDLFGPQPSSTTCPAEVSLVELFGSASSDSDDNVGALEDCEDDDVIPLSGHGIQIQKSLTKLKRRQKECEIERQVDSDILNSQSAPTTVAPSNTSCRKDQLSVSSALAVCAARRKQAVANLNHTQHLNNLTALSGRPGCSLSARLNGVDNTTASNTDVQITDAWVAVPTNLRIYRSRISSELWLTRTADRQVLSLLQYIQRHRSQTVLATSTAKRARTSSSAAADDCVVVGVIGSKLAPRRSRNDRIYSVWCLSDLVQVGPGSSSGCVKLFLFGNSHEKLWKEVEGSVVAVLGPRPMSDSATFTNEKDLGITLQSPQHLMVLGQSPDYAICAATSKSGQPCFHVVNKSVCRYCDLHVKKAYFAASSSRPGFFDSSMSVFKKPVRRYTGDYPPPKTPGVYTLRTSNMFTPDADRPKSSAARIKLSVAKLSAAGYTVDGSTGLSGCLPKTAITPEELSSQSTTCNKPSSSLTSPERKLVTVLRRPTAGSLNLLRHLEVGNTDSTKPVQTVKKKSPKSVLKPSPQSTSSMLNTAASPGSPGFTFSEFFASVNKQRPKTLAAQHCVDAYIDLGPIPAAASPVPILSAARLRASALVKSRGGLKSMQLETKRARDRAIELAMTEQPTNPKSFGIGSSPLSQILDSQSLKSLDRNTSTASNITTDNIENVAPPSCSSRREHLAELARQVRQGSAHTSLIAAEENHLEQSRLASLEKRDEFEQKLANQTEERCTYVHCKTCKYRAWKAAEECRTNRHTLIYLKGVKRYFRCRNCLKRTITFEKYPTIACSNCGESLFEKTGIIRERKGPDLPGEKLLPRGLEEKFLG</sequence>
<keyword evidence="8" id="KW-0539">Nucleus</keyword>
<dbReference type="AlphaFoldDB" id="A0A8J4TBE3"/>
<dbReference type="Proteomes" id="UP000748531">
    <property type="component" value="Unassembled WGS sequence"/>
</dbReference>
<dbReference type="GO" id="GO:0006270">
    <property type="term" value="P:DNA replication initiation"/>
    <property type="evidence" value="ECO:0007669"/>
    <property type="project" value="InterPro"/>
</dbReference>
<dbReference type="PANTHER" id="PTHR13454:SF11">
    <property type="entry name" value="PROTEIN MCM10 HOMOLOG"/>
    <property type="match status" value="1"/>
</dbReference>
<evidence type="ECO:0000256" key="9">
    <source>
        <dbReference type="SAM" id="MobiDB-lite"/>
    </source>
</evidence>
<reference evidence="11" key="1">
    <citation type="submission" date="2019-05" db="EMBL/GenBank/DDBJ databases">
        <title>Annotation for the trematode Paragonimus heterotremus.</title>
        <authorList>
            <person name="Choi Y.-J."/>
        </authorList>
    </citation>
    <scope>NUCLEOTIDE SEQUENCE</scope>
    <source>
        <strain evidence="11">LC</strain>
    </source>
</reference>
<dbReference type="Pfam" id="PF24863">
    <property type="entry name" value="zf-CCCH_Mcm10"/>
    <property type="match status" value="1"/>
</dbReference>
<evidence type="ECO:0000313" key="11">
    <source>
        <dbReference type="EMBL" id="KAF5402883.1"/>
    </source>
</evidence>
<dbReference type="EMBL" id="LUCH01001548">
    <property type="protein sequence ID" value="KAF5402883.1"/>
    <property type="molecule type" value="Genomic_DNA"/>
</dbReference>
<feature type="region of interest" description="Disordered" evidence="9">
    <location>
        <begin position="562"/>
        <end position="581"/>
    </location>
</feature>
<dbReference type="Pfam" id="PF09332">
    <property type="entry name" value="Mcm10"/>
    <property type="match status" value="1"/>
</dbReference>
<feature type="compositionally biased region" description="Polar residues" evidence="9">
    <location>
        <begin position="630"/>
        <end position="640"/>
    </location>
</feature>
<comment type="subcellular location">
    <subcellularLocation>
        <location evidence="1">Nucleus</location>
    </subcellularLocation>
</comment>
<dbReference type="InterPro" id="IPR056791">
    <property type="entry name" value="Znf_Mcm10_C"/>
</dbReference>
<dbReference type="Pfam" id="PF09329">
    <property type="entry name" value="zf-primase"/>
    <property type="match status" value="1"/>
</dbReference>
<evidence type="ECO:0000256" key="5">
    <source>
        <dbReference type="ARBA" id="ARBA00022723"/>
    </source>
</evidence>
<keyword evidence="5" id="KW-0479">Metal-binding</keyword>
<dbReference type="InterPro" id="IPR015408">
    <property type="entry name" value="Znf_Mcm10/DnaG"/>
</dbReference>
<dbReference type="PANTHER" id="PTHR13454">
    <property type="entry name" value="PROTEIN MCM10 HOMOLOG"/>
    <property type="match status" value="1"/>
</dbReference>
<dbReference type="OrthoDB" id="6093546at2759"/>
<evidence type="ECO:0000259" key="10">
    <source>
        <dbReference type="SMART" id="SM01280"/>
    </source>
</evidence>
<dbReference type="GO" id="GO:0008270">
    <property type="term" value="F:zinc ion binding"/>
    <property type="evidence" value="ECO:0007669"/>
    <property type="project" value="UniProtKB-KW"/>
</dbReference>
<dbReference type="InterPro" id="IPR012340">
    <property type="entry name" value="NA-bd_OB-fold"/>
</dbReference>
<dbReference type="InterPro" id="IPR055065">
    <property type="entry name" value="OB_MCM10"/>
</dbReference>
<organism evidence="11 12">
    <name type="scientific">Paragonimus heterotremus</name>
    <dbReference type="NCBI Taxonomy" id="100268"/>
    <lineage>
        <taxon>Eukaryota</taxon>
        <taxon>Metazoa</taxon>
        <taxon>Spiralia</taxon>
        <taxon>Lophotrochozoa</taxon>
        <taxon>Platyhelminthes</taxon>
        <taxon>Trematoda</taxon>
        <taxon>Digenea</taxon>
        <taxon>Plagiorchiida</taxon>
        <taxon>Troglotremata</taxon>
        <taxon>Troglotrematidae</taxon>
        <taxon>Paragonimus</taxon>
    </lineage>
</organism>
<dbReference type="Pfam" id="PF22379">
    <property type="entry name" value="OB_MCM10"/>
    <property type="match status" value="1"/>
</dbReference>
<keyword evidence="6" id="KW-0863">Zinc-finger</keyword>
<dbReference type="Gene3D" id="2.40.50.140">
    <property type="entry name" value="Nucleic acid-binding proteins"/>
    <property type="match status" value="1"/>
</dbReference>
<feature type="region of interest" description="Disordered" evidence="9">
    <location>
        <begin position="604"/>
        <end position="640"/>
    </location>
</feature>
<protein>
    <recommendedName>
        <fullName evidence="3">Protein MCM10 homolog</fullName>
    </recommendedName>
</protein>
<dbReference type="InterPro" id="IPR040184">
    <property type="entry name" value="Mcm10"/>
</dbReference>
<proteinExistence type="inferred from homology"/>
<evidence type="ECO:0000256" key="6">
    <source>
        <dbReference type="ARBA" id="ARBA00022771"/>
    </source>
</evidence>
<comment type="similarity">
    <text evidence="2">Belongs to the MCM10 family.</text>
</comment>
<keyword evidence="12" id="KW-1185">Reference proteome</keyword>
<accession>A0A8J4TBE3</accession>
<evidence type="ECO:0000256" key="3">
    <source>
        <dbReference type="ARBA" id="ARBA00017770"/>
    </source>
</evidence>
<evidence type="ECO:0000256" key="2">
    <source>
        <dbReference type="ARBA" id="ARBA00009679"/>
    </source>
</evidence>
<gene>
    <name evidence="11" type="ORF">PHET_03845</name>
</gene>
<feature type="domain" description="Replication factor Mcm10 C-terminal" evidence="10">
    <location>
        <begin position="557"/>
        <end position="928"/>
    </location>
</feature>
<evidence type="ECO:0000256" key="7">
    <source>
        <dbReference type="ARBA" id="ARBA00022833"/>
    </source>
</evidence>
<keyword evidence="7" id="KW-0862">Zinc</keyword>
<evidence type="ECO:0000256" key="1">
    <source>
        <dbReference type="ARBA" id="ARBA00004123"/>
    </source>
</evidence>
<dbReference type="GO" id="GO:0003688">
    <property type="term" value="F:DNA replication origin binding"/>
    <property type="evidence" value="ECO:0007669"/>
    <property type="project" value="TreeGrafter"/>
</dbReference>
<dbReference type="GO" id="GO:0003697">
    <property type="term" value="F:single-stranded DNA binding"/>
    <property type="evidence" value="ECO:0007669"/>
    <property type="project" value="InterPro"/>
</dbReference>
<evidence type="ECO:0000256" key="4">
    <source>
        <dbReference type="ARBA" id="ARBA00022705"/>
    </source>
</evidence>
<evidence type="ECO:0000256" key="8">
    <source>
        <dbReference type="ARBA" id="ARBA00023242"/>
    </source>
</evidence>
<feature type="compositionally biased region" description="Polar residues" evidence="9">
    <location>
        <begin position="562"/>
        <end position="579"/>
    </location>
</feature>
<dbReference type="InterPro" id="IPR015411">
    <property type="entry name" value="Rep_factor_Mcm10_C"/>
</dbReference>
<dbReference type="GO" id="GO:0043596">
    <property type="term" value="C:nuclear replication fork"/>
    <property type="evidence" value="ECO:0007669"/>
    <property type="project" value="TreeGrafter"/>
</dbReference>
<comment type="caution">
    <text evidence="11">The sequence shown here is derived from an EMBL/GenBank/DDBJ whole genome shotgun (WGS) entry which is preliminary data.</text>
</comment>
<keyword evidence="4" id="KW-0235">DNA replication</keyword>
<dbReference type="SMART" id="SM01280">
    <property type="entry name" value="Mcm10"/>
    <property type="match status" value="1"/>
</dbReference>